<feature type="non-terminal residue" evidence="1">
    <location>
        <position position="1"/>
    </location>
</feature>
<accession>A0A9P8K523</accession>
<organism evidence="1 2">
    <name type="scientific">Aureobasidium melanogenum</name>
    <name type="common">Aureobasidium pullulans var. melanogenum</name>
    <dbReference type="NCBI Taxonomy" id="46634"/>
    <lineage>
        <taxon>Eukaryota</taxon>
        <taxon>Fungi</taxon>
        <taxon>Dikarya</taxon>
        <taxon>Ascomycota</taxon>
        <taxon>Pezizomycotina</taxon>
        <taxon>Dothideomycetes</taxon>
        <taxon>Dothideomycetidae</taxon>
        <taxon>Dothideales</taxon>
        <taxon>Saccotheciaceae</taxon>
        <taxon>Aureobasidium</taxon>
    </lineage>
</organism>
<name>A0A9P8K523_AURME</name>
<dbReference type="OrthoDB" id="3930357at2759"/>
<comment type="caution">
    <text evidence="1">The sequence shown here is derived from an EMBL/GenBank/DDBJ whole genome shotgun (WGS) entry which is preliminary data.</text>
</comment>
<dbReference type="AlphaFoldDB" id="A0A9P8K523"/>
<sequence length="98" mass="11059">MKAQFILTPRFAVVRRLPIVVVARPNTVPNPARRPAFYPQELRKHKHYLPSNAIIIALARASNNLKRSLQKPPVVRTTVAAMKQINVSRLAFNAVILL</sequence>
<protein>
    <submittedName>
        <fullName evidence="1">Uncharacterized protein</fullName>
    </submittedName>
</protein>
<proteinExistence type="predicted"/>
<reference evidence="1" key="2">
    <citation type="submission" date="2021-08" db="EMBL/GenBank/DDBJ databases">
        <authorList>
            <person name="Gostincar C."/>
            <person name="Sun X."/>
            <person name="Song Z."/>
            <person name="Gunde-Cimerman N."/>
        </authorList>
    </citation>
    <scope>NUCLEOTIDE SEQUENCE</scope>
    <source>
        <strain evidence="1">EXF-8016</strain>
    </source>
</reference>
<evidence type="ECO:0000313" key="2">
    <source>
        <dbReference type="Proteomes" id="UP000767238"/>
    </source>
</evidence>
<evidence type="ECO:0000313" key="1">
    <source>
        <dbReference type="EMBL" id="KAH0220034.1"/>
    </source>
</evidence>
<gene>
    <name evidence="1" type="ORF">KCV03_g5787</name>
</gene>
<dbReference type="Proteomes" id="UP000767238">
    <property type="component" value="Unassembled WGS sequence"/>
</dbReference>
<dbReference type="EMBL" id="JAHFYH010000040">
    <property type="protein sequence ID" value="KAH0220034.1"/>
    <property type="molecule type" value="Genomic_DNA"/>
</dbReference>
<reference evidence="1" key="1">
    <citation type="journal article" date="2021" name="J Fungi (Basel)">
        <title>Virulence traits and population genomics of the black yeast Aureobasidium melanogenum.</title>
        <authorList>
            <person name="Cernosa A."/>
            <person name="Sun X."/>
            <person name="Gostincar C."/>
            <person name="Fang C."/>
            <person name="Gunde-Cimerman N."/>
            <person name="Song Z."/>
        </authorList>
    </citation>
    <scope>NUCLEOTIDE SEQUENCE</scope>
    <source>
        <strain evidence="1">EXF-8016</strain>
    </source>
</reference>